<dbReference type="AlphaFoldDB" id="A0AAU7W7X2"/>
<dbReference type="PANTHER" id="PTHR42736:SF1">
    <property type="entry name" value="PROTEIN-GLUTAMINE GAMMA-GLUTAMYLTRANSFERASE"/>
    <property type="match status" value="1"/>
</dbReference>
<keyword evidence="2" id="KW-0472">Membrane</keyword>
<feature type="transmembrane region" description="Helical" evidence="2">
    <location>
        <begin position="215"/>
        <end position="231"/>
    </location>
</feature>
<dbReference type="RefSeq" id="WP_350347824.1">
    <property type="nucleotide sequence ID" value="NZ_CP158374.1"/>
</dbReference>
<gene>
    <name evidence="4" type="ORF">ABIQ69_14445</name>
</gene>
<dbReference type="InterPro" id="IPR038765">
    <property type="entry name" value="Papain-like_cys_pep_sf"/>
</dbReference>
<feature type="compositionally biased region" description="Basic and acidic residues" evidence="1">
    <location>
        <begin position="659"/>
        <end position="682"/>
    </location>
</feature>
<dbReference type="Pfam" id="PF01841">
    <property type="entry name" value="Transglut_core"/>
    <property type="match status" value="1"/>
</dbReference>
<evidence type="ECO:0000313" key="4">
    <source>
        <dbReference type="EMBL" id="XBX81801.1"/>
    </source>
</evidence>
<evidence type="ECO:0000256" key="1">
    <source>
        <dbReference type="SAM" id="MobiDB-lite"/>
    </source>
</evidence>
<feature type="transmembrane region" description="Helical" evidence="2">
    <location>
        <begin position="60"/>
        <end position="78"/>
    </location>
</feature>
<proteinExistence type="predicted"/>
<organism evidence="4">
    <name type="scientific">Agromyces sp. G08B096</name>
    <dbReference type="NCBI Taxonomy" id="3156399"/>
    <lineage>
        <taxon>Bacteria</taxon>
        <taxon>Bacillati</taxon>
        <taxon>Actinomycetota</taxon>
        <taxon>Actinomycetes</taxon>
        <taxon>Micrococcales</taxon>
        <taxon>Microbacteriaceae</taxon>
        <taxon>Agromyces</taxon>
    </lineage>
</organism>
<evidence type="ECO:0000256" key="2">
    <source>
        <dbReference type="SAM" id="Phobius"/>
    </source>
</evidence>
<feature type="transmembrane region" description="Helical" evidence="2">
    <location>
        <begin position="264"/>
        <end position="285"/>
    </location>
</feature>
<feature type="transmembrane region" description="Helical" evidence="2">
    <location>
        <begin position="709"/>
        <end position="729"/>
    </location>
</feature>
<reference evidence="4" key="1">
    <citation type="submission" date="2024-05" db="EMBL/GenBank/DDBJ databases">
        <authorList>
            <person name="Yu L."/>
        </authorList>
    </citation>
    <scope>NUCLEOTIDE SEQUENCE</scope>
    <source>
        <strain evidence="4">G08B096</strain>
    </source>
</reference>
<feature type="transmembrane region" description="Helical" evidence="2">
    <location>
        <begin position="177"/>
        <end position="195"/>
    </location>
</feature>
<keyword evidence="2" id="KW-0812">Transmembrane</keyword>
<accession>A0AAU7W7X2</accession>
<dbReference type="InterPro" id="IPR002931">
    <property type="entry name" value="Transglutaminase-like"/>
</dbReference>
<dbReference type="SUPFAM" id="SSF54001">
    <property type="entry name" value="Cysteine proteinases"/>
    <property type="match status" value="1"/>
</dbReference>
<feature type="region of interest" description="Disordered" evidence="1">
    <location>
        <begin position="657"/>
        <end position="694"/>
    </location>
</feature>
<dbReference type="InterPro" id="IPR052901">
    <property type="entry name" value="Bact_TGase-like"/>
</dbReference>
<protein>
    <submittedName>
        <fullName evidence="4">Transglutaminase-like domain-containing protein</fullName>
    </submittedName>
</protein>
<name>A0AAU7W7X2_9MICO</name>
<dbReference type="PANTHER" id="PTHR42736">
    <property type="entry name" value="PROTEIN-GLUTAMINE GAMMA-GLUTAMYLTRANSFERASE"/>
    <property type="match status" value="1"/>
</dbReference>
<evidence type="ECO:0000259" key="3">
    <source>
        <dbReference type="Pfam" id="PF01841"/>
    </source>
</evidence>
<sequence>MNSDRRLPRRDRSARSKRAAALAARRERDRPQELVGLGYLVVGTVIAVLAAWPVHETLRLLLVAAAGLVVGVGAAVLARRLARGGVARAALAAGLALAGYVVIVVPVSIPSALRSVPDAVRGLRDGIVGIVVGWKQLLTLDLPLGEYQAVLVPFTVVVVAGATAAAMLVLRGGRSAPWAVLPVLAMSAFGLAFGASSTSAPIMVAGVELSAPRELGVGLASVAAAVGWLLIRHRMLRARALARARAGTVRTSAGSGLPALRRRALAATILVVAFVGGVAVAPAAASLGERQALRDQVEPSVVVQRQPSPLAAYRSWLAADRFDEVAVRLDGDVHELSRLPFATLDAYDGEVFHVDPDARFARLPRNPPVGAELVEVEVEVGDAYGGVWVPAPAGLAAAPRFSGARAEELADGFHRASGGEVVDIAPVEGVTDASGAVGLAPGDRYTVVAERPDATEQELRDRLAGATGDARTLDPELYPQLTAWAEEQEQPRTGAGLIELVERLRARGYLSHALVEDASTESWMAALAAEAGGYAFLPSYAGHSRSRIETLFESLLDQQRRAGEGAPDSLLVAGVGDDEQFAVAAALLARHLGFDSRVALGVRLPGAEAVPGEPGCEGDCTGASMAAWVEVRASGGDWTPLDVTPQFAQLPTEIAEGEQLPHHPTVPDDARSEPLDPERAQNDADASATSPADDETATSAWVWQLVRTIGLWAALVVFLALPFVAVLVAKAVRRAGRRRAPDPELRVLGAWDEVADAYADAGRPMAEAASRRTAAQRTGRPALVRLAASVDEAVFSPFPPTEEQADEAWRLADGERAELRAAARPRERIRMALSLRSFTGRVRSTTTARRAVHQKEITP</sequence>
<feature type="transmembrane region" description="Helical" evidence="2">
    <location>
        <begin position="147"/>
        <end position="170"/>
    </location>
</feature>
<feature type="domain" description="Transglutaminase-like" evidence="3">
    <location>
        <begin position="558"/>
        <end position="642"/>
    </location>
</feature>
<keyword evidence="2" id="KW-1133">Transmembrane helix</keyword>
<feature type="transmembrane region" description="Helical" evidence="2">
    <location>
        <begin position="34"/>
        <end position="54"/>
    </location>
</feature>
<feature type="transmembrane region" description="Helical" evidence="2">
    <location>
        <begin position="90"/>
        <end position="109"/>
    </location>
</feature>
<dbReference type="EMBL" id="CP158374">
    <property type="protein sequence ID" value="XBX81801.1"/>
    <property type="molecule type" value="Genomic_DNA"/>
</dbReference>